<dbReference type="GO" id="GO:0030234">
    <property type="term" value="F:enzyme regulator activity"/>
    <property type="evidence" value="ECO:0007669"/>
    <property type="project" value="InterPro"/>
</dbReference>
<dbReference type="InterPro" id="IPR002187">
    <property type="entry name" value="N-reg_PII"/>
</dbReference>
<dbReference type="PROSITE" id="PS51343">
    <property type="entry name" value="PII_GLNB_DOM"/>
    <property type="match status" value="1"/>
</dbReference>
<dbReference type="HOGENOM" id="CLU_082268_0_0_2"/>
<evidence type="ECO:0000313" key="3">
    <source>
        <dbReference type="EMBL" id="ADE35745.1"/>
    </source>
</evidence>
<dbReference type="InterPro" id="IPR011322">
    <property type="entry name" value="N-reg_PII-like_a/b"/>
</dbReference>
<dbReference type="EMBL" id="CP001994">
    <property type="protein sequence ID" value="ADE35745.1"/>
    <property type="molecule type" value="Genomic_DNA"/>
</dbReference>
<keyword evidence="1" id="KW-0597">Phosphoprotein</keyword>
<dbReference type="GO" id="GO:0006808">
    <property type="term" value="P:regulation of nitrogen utilization"/>
    <property type="evidence" value="ECO:0007669"/>
    <property type="project" value="InterPro"/>
</dbReference>
<dbReference type="PRINTS" id="PR00340">
    <property type="entry name" value="PIIGLNB"/>
</dbReference>
<dbReference type="Pfam" id="PF00543">
    <property type="entry name" value="P-II"/>
    <property type="match status" value="1"/>
</dbReference>
<dbReference type="KEGG" id="mmh:Mmah_0211"/>
<dbReference type="Proteomes" id="UP000001059">
    <property type="component" value="Chromosome"/>
</dbReference>
<dbReference type="GO" id="GO:0005524">
    <property type="term" value="F:ATP binding"/>
    <property type="evidence" value="ECO:0007669"/>
    <property type="project" value="TreeGrafter"/>
</dbReference>
<dbReference type="InterPro" id="IPR015867">
    <property type="entry name" value="N-reg_PII/ATP_PRibTrfase_C"/>
</dbReference>
<name>D5E994_METMS</name>
<dbReference type="RefSeq" id="WP_013036688.1">
    <property type="nucleotide sequence ID" value="NC_014002.1"/>
</dbReference>
<keyword evidence="4" id="KW-1185">Reference proteome</keyword>
<dbReference type="STRING" id="547558.Mmah_0211"/>
<organism evidence="3 4">
    <name type="scientific">Methanohalophilus mahii (strain ATCC 35705 / DSM 5219 / SLP)</name>
    <dbReference type="NCBI Taxonomy" id="547558"/>
    <lineage>
        <taxon>Archaea</taxon>
        <taxon>Methanobacteriati</taxon>
        <taxon>Methanobacteriota</taxon>
        <taxon>Stenosarchaea group</taxon>
        <taxon>Methanomicrobia</taxon>
        <taxon>Methanosarcinales</taxon>
        <taxon>Methanosarcinaceae</taxon>
        <taxon>Methanohalophilus</taxon>
    </lineage>
</organism>
<dbReference type="InterPro" id="IPR017918">
    <property type="entry name" value="N-reg_PII_CS"/>
</dbReference>
<dbReference type="PANTHER" id="PTHR30115">
    <property type="entry name" value="NITROGEN REGULATORY PROTEIN P-II"/>
    <property type="match status" value="1"/>
</dbReference>
<dbReference type="PROSITE" id="PS00638">
    <property type="entry name" value="PII_GLNB_CTER"/>
    <property type="match status" value="1"/>
</dbReference>
<dbReference type="OrthoDB" id="10960at2157"/>
<evidence type="ECO:0000313" key="4">
    <source>
        <dbReference type="Proteomes" id="UP000001059"/>
    </source>
</evidence>
<dbReference type="SUPFAM" id="SSF54913">
    <property type="entry name" value="GlnB-like"/>
    <property type="match status" value="1"/>
</dbReference>
<dbReference type="AlphaFoldDB" id="D5E994"/>
<accession>D5E994</accession>
<evidence type="ECO:0000256" key="1">
    <source>
        <dbReference type="PIRSR" id="PIRSR602187-50"/>
    </source>
</evidence>
<evidence type="ECO:0000256" key="2">
    <source>
        <dbReference type="RuleBase" id="RU003936"/>
    </source>
</evidence>
<protein>
    <submittedName>
        <fullName evidence="3">Nitrogen regulatory protein P-II</fullName>
    </submittedName>
</protein>
<comment type="similarity">
    <text evidence="2">Belongs to the P(II) protein family.</text>
</comment>
<gene>
    <name evidence="3" type="ordered locus">Mmah_0211</name>
</gene>
<dbReference type="PANTHER" id="PTHR30115:SF11">
    <property type="entry name" value="NITROGEN REGULATORY PROTEIN P-II HOMOLOG"/>
    <property type="match status" value="1"/>
</dbReference>
<sequence length="112" mass="12649">MYKVEAIIKPTKLHEVKDSLEEAGFASLTVTEVKGRGQQKGMMQQWRGRKYCVDLLPKTKIELVLAEEKLDEVVELIRKTATTGEIGDGKIFIYPVQSVIRIRTGEVDEDAL</sequence>
<reference evidence="3 4" key="1">
    <citation type="submission" date="2010-03" db="EMBL/GenBank/DDBJ databases">
        <title>The complete genome of Methanohalophilus mahii DSM 5219.</title>
        <authorList>
            <consortium name="US DOE Joint Genome Institute (JGI-PGF)"/>
            <person name="Lucas S."/>
            <person name="Copeland A."/>
            <person name="Lapidus A."/>
            <person name="Glavina del Rio T."/>
            <person name="Dalin E."/>
            <person name="Tice H."/>
            <person name="Bruce D."/>
            <person name="Goodwin L."/>
            <person name="Pitluck S."/>
            <person name="Kyrpides N."/>
            <person name="Mavromatis K."/>
            <person name="Ivanova N."/>
            <person name="Lykidis A."/>
            <person name="Saunders E."/>
            <person name="Brettin T."/>
            <person name="Detter J.C."/>
            <person name="Han C."/>
            <person name="Land M."/>
            <person name="Hauser L."/>
            <person name="Markowitz V."/>
            <person name="Cheng J.-F."/>
            <person name="Hugenholtz P."/>
            <person name="Woyke T."/>
            <person name="Wu D."/>
            <person name="Spring S."/>
            <person name="Schneider S."/>
            <person name="Schroeder M."/>
            <person name="Klenk H.-P."/>
            <person name="Eisen J.A."/>
        </authorList>
    </citation>
    <scope>NUCLEOTIDE SEQUENCE [LARGE SCALE GENOMIC DNA]</scope>
    <source>
        <strain evidence="4">ATCC 35705 / DSM 5219 / SLP</strain>
    </source>
</reference>
<proteinExistence type="inferred from homology"/>
<dbReference type="SMART" id="SM00938">
    <property type="entry name" value="P-II"/>
    <property type="match status" value="1"/>
</dbReference>
<feature type="modified residue" description="O-UMP-tyrosine" evidence="1">
    <location>
        <position position="51"/>
    </location>
</feature>
<dbReference type="GeneID" id="8982343"/>
<dbReference type="Gene3D" id="3.30.70.120">
    <property type="match status" value="1"/>
</dbReference>
<dbReference type="GO" id="GO:0005829">
    <property type="term" value="C:cytosol"/>
    <property type="evidence" value="ECO:0007669"/>
    <property type="project" value="TreeGrafter"/>
</dbReference>